<dbReference type="EMBL" id="QXFW01008202">
    <property type="protein sequence ID" value="KAE8955757.1"/>
    <property type="molecule type" value="Genomic_DNA"/>
</dbReference>
<dbReference type="Proteomes" id="UP000460718">
    <property type="component" value="Unassembled WGS sequence"/>
</dbReference>
<gene>
    <name evidence="1" type="ORF">PF011_g31704</name>
</gene>
<protein>
    <submittedName>
        <fullName evidence="1">Uncharacterized protein</fullName>
    </submittedName>
</protein>
<organism evidence="1 2">
    <name type="scientific">Phytophthora fragariae</name>
    <dbReference type="NCBI Taxonomy" id="53985"/>
    <lineage>
        <taxon>Eukaryota</taxon>
        <taxon>Sar</taxon>
        <taxon>Stramenopiles</taxon>
        <taxon>Oomycota</taxon>
        <taxon>Peronosporomycetes</taxon>
        <taxon>Peronosporales</taxon>
        <taxon>Peronosporaceae</taxon>
        <taxon>Phytophthora</taxon>
    </lineage>
</organism>
<proteinExistence type="predicted"/>
<comment type="caution">
    <text evidence="1">The sequence shown here is derived from an EMBL/GenBank/DDBJ whole genome shotgun (WGS) entry which is preliminary data.</text>
</comment>
<evidence type="ECO:0000313" key="1">
    <source>
        <dbReference type="EMBL" id="KAE8955757.1"/>
    </source>
</evidence>
<sequence>MRSRWYSGGEVGVGVRATEPKLMWSRDGAVGVVV</sequence>
<evidence type="ECO:0000313" key="2">
    <source>
        <dbReference type="Proteomes" id="UP000460718"/>
    </source>
</evidence>
<accession>A0A6A3GGZ5</accession>
<name>A0A6A3GGZ5_9STRA</name>
<reference evidence="1 2" key="1">
    <citation type="submission" date="2018-09" db="EMBL/GenBank/DDBJ databases">
        <title>Genomic investigation of the strawberry pathogen Phytophthora fragariae indicates pathogenicity is determined by transcriptional variation in three key races.</title>
        <authorList>
            <person name="Adams T.M."/>
            <person name="Armitage A.D."/>
            <person name="Sobczyk M.K."/>
            <person name="Bates H.J."/>
            <person name="Dunwell J.M."/>
            <person name="Nellist C.F."/>
            <person name="Harrison R.J."/>
        </authorList>
    </citation>
    <scope>NUCLEOTIDE SEQUENCE [LARGE SCALE GENOMIC DNA]</scope>
    <source>
        <strain evidence="1 2">SCRP245</strain>
    </source>
</reference>
<dbReference type="AlphaFoldDB" id="A0A6A3GGZ5"/>